<keyword evidence="3" id="KW-1185">Reference proteome</keyword>
<dbReference type="EMBL" id="BQNB010009593">
    <property type="protein sequence ID" value="GJS65657.1"/>
    <property type="molecule type" value="Genomic_DNA"/>
</dbReference>
<evidence type="ECO:0000256" key="1">
    <source>
        <dbReference type="SAM" id="MobiDB-lite"/>
    </source>
</evidence>
<evidence type="ECO:0000313" key="2">
    <source>
        <dbReference type="EMBL" id="GJS65657.1"/>
    </source>
</evidence>
<proteinExistence type="predicted"/>
<name>A0ABQ4XK11_9ASTR</name>
<protein>
    <submittedName>
        <fullName evidence="2">Uncharacterized protein</fullName>
    </submittedName>
</protein>
<gene>
    <name evidence="2" type="ORF">Tco_0680221</name>
</gene>
<organism evidence="2 3">
    <name type="scientific">Tanacetum coccineum</name>
    <dbReference type="NCBI Taxonomy" id="301880"/>
    <lineage>
        <taxon>Eukaryota</taxon>
        <taxon>Viridiplantae</taxon>
        <taxon>Streptophyta</taxon>
        <taxon>Embryophyta</taxon>
        <taxon>Tracheophyta</taxon>
        <taxon>Spermatophyta</taxon>
        <taxon>Magnoliopsida</taxon>
        <taxon>eudicotyledons</taxon>
        <taxon>Gunneridae</taxon>
        <taxon>Pentapetalae</taxon>
        <taxon>asterids</taxon>
        <taxon>campanulids</taxon>
        <taxon>Asterales</taxon>
        <taxon>Asteraceae</taxon>
        <taxon>Asteroideae</taxon>
        <taxon>Anthemideae</taxon>
        <taxon>Anthemidinae</taxon>
        <taxon>Tanacetum</taxon>
    </lineage>
</organism>
<accession>A0ABQ4XK11</accession>
<feature type="compositionally biased region" description="Basic and acidic residues" evidence="1">
    <location>
        <begin position="55"/>
        <end position="68"/>
    </location>
</feature>
<reference evidence="2" key="2">
    <citation type="submission" date="2022-01" db="EMBL/GenBank/DDBJ databases">
        <authorList>
            <person name="Yamashiro T."/>
            <person name="Shiraishi A."/>
            <person name="Satake H."/>
            <person name="Nakayama K."/>
        </authorList>
    </citation>
    <scope>NUCLEOTIDE SEQUENCE</scope>
</reference>
<feature type="region of interest" description="Disordered" evidence="1">
    <location>
        <begin position="1"/>
        <end position="21"/>
    </location>
</feature>
<dbReference type="Proteomes" id="UP001151760">
    <property type="component" value="Unassembled WGS sequence"/>
</dbReference>
<feature type="region of interest" description="Disordered" evidence="1">
    <location>
        <begin position="37"/>
        <end position="68"/>
    </location>
</feature>
<feature type="compositionally biased region" description="Polar residues" evidence="1">
    <location>
        <begin position="9"/>
        <end position="21"/>
    </location>
</feature>
<reference evidence="2" key="1">
    <citation type="journal article" date="2022" name="Int. J. Mol. Sci.">
        <title>Draft Genome of Tanacetum Coccineum: Genomic Comparison of Closely Related Tanacetum-Family Plants.</title>
        <authorList>
            <person name="Yamashiro T."/>
            <person name="Shiraishi A."/>
            <person name="Nakayama K."/>
            <person name="Satake H."/>
        </authorList>
    </citation>
    <scope>NUCLEOTIDE SEQUENCE</scope>
</reference>
<sequence>MPAGKHTVASGNKLSLLSNSPPIKPLVRIYQEISRKQFKMGKAQNTRNQKSTIKKPKDSKAEAKMSAL</sequence>
<evidence type="ECO:0000313" key="3">
    <source>
        <dbReference type="Proteomes" id="UP001151760"/>
    </source>
</evidence>
<comment type="caution">
    <text evidence="2">The sequence shown here is derived from an EMBL/GenBank/DDBJ whole genome shotgun (WGS) entry which is preliminary data.</text>
</comment>